<proteinExistence type="predicted"/>
<name>A0A7W7T7U0_9PSEU</name>
<evidence type="ECO:0000313" key="2">
    <source>
        <dbReference type="Proteomes" id="UP000542674"/>
    </source>
</evidence>
<dbReference type="Pfam" id="PF05960">
    <property type="entry name" value="DUF885"/>
    <property type="match status" value="1"/>
</dbReference>
<dbReference type="RefSeq" id="WP_184672955.1">
    <property type="nucleotide sequence ID" value="NZ_BAABAI010000016.1"/>
</dbReference>
<organism evidence="1 2">
    <name type="scientific">Saccharothrix violaceirubra</name>
    <dbReference type="NCBI Taxonomy" id="413306"/>
    <lineage>
        <taxon>Bacteria</taxon>
        <taxon>Bacillati</taxon>
        <taxon>Actinomycetota</taxon>
        <taxon>Actinomycetes</taxon>
        <taxon>Pseudonocardiales</taxon>
        <taxon>Pseudonocardiaceae</taxon>
        <taxon>Saccharothrix</taxon>
    </lineage>
</organism>
<dbReference type="AlphaFoldDB" id="A0A7W7T7U0"/>
<dbReference type="PANTHER" id="PTHR33361:SF2">
    <property type="entry name" value="DUF885 DOMAIN-CONTAINING PROTEIN"/>
    <property type="match status" value="1"/>
</dbReference>
<gene>
    <name evidence="1" type="ORF">F4559_005260</name>
</gene>
<sequence length="540" mass="59611">MTTARELADELLTVLFDFDPVMATLLGVPGWDDRLPDHSADTAAASRREALDIARRASEGDDDPVTRAVVAQQASGFAHRIDAALVEHTHAEGLNAPVVVLLATLPLTRPADDEGRRAYLARLAGLPRYLEVLAGRQRASDRLPVAHLVRAGVDRLDRHLAQDPDPLAQPLAETAFADECRRTLVPVRDAFARYRAFLHDEVLPRGRAEDRPGLCWLPEGGERYVGLVGTYTTTTHTPRELHEIGLALIADLDREYADIGARVFGPITAAEVRRRLLDDPTLRWTSAGQMLDLARRTIARAEAAAPEWFGVVPDAACAVEEVPEADAPTAPLAYYMDPALDGSRPGTYFVNTHHATERERLGAEATAFHEGVPGHHFQIALAQRLTDLPLLRRFASVEAYHEGWALYTERLADEMGLYSDDVARLGMLAADSLRAARLVVDTGLHALGWSRQRAVEYLRDNAVMPDVDIHSEVDRYIENPAQALSYMVGRLEFQRLRGEAERRLGDRFDIRAFHDLVLGGGPLPMAVLADVVDEWCGSVR</sequence>
<accession>A0A7W7T7U0</accession>
<protein>
    <submittedName>
        <fullName evidence="1">Uncharacterized protein (DUF885 family)</fullName>
    </submittedName>
</protein>
<keyword evidence="2" id="KW-1185">Reference proteome</keyword>
<dbReference type="EMBL" id="JACHJS010000001">
    <property type="protein sequence ID" value="MBB4967901.1"/>
    <property type="molecule type" value="Genomic_DNA"/>
</dbReference>
<reference evidence="1 2" key="1">
    <citation type="submission" date="2020-08" db="EMBL/GenBank/DDBJ databases">
        <title>Sequencing the genomes of 1000 actinobacteria strains.</title>
        <authorList>
            <person name="Klenk H.-P."/>
        </authorList>
    </citation>
    <scope>NUCLEOTIDE SEQUENCE [LARGE SCALE GENOMIC DNA]</scope>
    <source>
        <strain evidence="1 2">DSM 45084</strain>
    </source>
</reference>
<dbReference type="InterPro" id="IPR010281">
    <property type="entry name" value="DUF885"/>
</dbReference>
<evidence type="ECO:0000313" key="1">
    <source>
        <dbReference type="EMBL" id="MBB4967901.1"/>
    </source>
</evidence>
<dbReference type="PANTHER" id="PTHR33361">
    <property type="entry name" value="GLR0591 PROTEIN"/>
    <property type="match status" value="1"/>
</dbReference>
<dbReference type="Proteomes" id="UP000542674">
    <property type="component" value="Unassembled WGS sequence"/>
</dbReference>
<comment type="caution">
    <text evidence="1">The sequence shown here is derived from an EMBL/GenBank/DDBJ whole genome shotgun (WGS) entry which is preliminary data.</text>
</comment>